<reference evidence="1" key="1">
    <citation type="submission" date="2021-02" db="EMBL/GenBank/DDBJ databases">
        <authorList>
            <person name="Cremers G."/>
            <person name="Picone N."/>
        </authorList>
    </citation>
    <scope>NUCLEOTIDE SEQUENCE</scope>
    <source>
        <strain evidence="1">PQ17</strain>
    </source>
</reference>
<accession>A0A8J2BPH6</accession>
<keyword evidence="2" id="KW-1185">Reference proteome</keyword>
<gene>
    <name evidence="1" type="ORF">MPNT_40123</name>
</gene>
<evidence type="ECO:0000313" key="2">
    <source>
        <dbReference type="Proteomes" id="UP000663859"/>
    </source>
</evidence>
<evidence type="ECO:0000313" key="1">
    <source>
        <dbReference type="EMBL" id="CAF0701059.1"/>
    </source>
</evidence>
<name>A0A8J2BPH6_9BACT</name>
<comment type="caution">
    <text evidence="1">The sequence shown here is derived from an EMBL/GenBank/DDBJ whole genome shotgun (WGS) entry which is preliminary data.</text>
</comment>
<protein>
    <submittedName>
        <fullName evidence="1">Uncharacterized protein</fullName>
    </submittedName>
</protein>
<dbReference type="EMBL" id="CAJNOB010000034">
    <property type="protein sequence ID" value="CAF0701059.1"/>
    <property type="molecule type" value="Genomic_DNA"/>
</dbReference>
<sequence length="75" mass="8726">MNCWKIGVQGRVVRVRPRERALGKENPHEQQGIPRSRRFLCGEDGCWELLWDSPLLALGFFHFGEDFGPWETPES</sequence>
<proteinExistence type="predicted"/>
<dbReference type="Proteomes" id="UP000663859">
    <property type="component" value="Unassembled WGS sequence"/>
</dbReference>
<organism evidence="1 2">
    <name type="scientific">Candidatus Methylacidithermus pantelleriae</name>
    <dbReference type="NCBI Taxonomy" id="2744239"/>
    <lineage>
        <taxon>Bacteria</taxon>
        <taxon>Pseudomonadati</taxon>
        <taxon>Verrucomicrobiota</taxon>
        <taxon>Methylacidiphilae</taxon>
        <taxon>Methylacidiphilales</taxon>
        <taxon>Methylacidiphilaceae</taxon>
        <taxon>Candidatus Methylacidithermus</taxon>
    </lineage>
</organism>
<dbReference type="AlphaFoldDB" id="A0A8J2BPH6"/>